<keyword evidence="3 9" id="KW-0633">Potassium transport</keyword>
<evidence type="ECO:0000256" key="2">
    <source>
        <dbReference type="ARBA" id="ARBA00022475"/>
    </source>
</evidence>
<dbReference type="PIRSF" id="PIRSF001294">
    <property type="entry name" value="K_ATPaseA"/>
    <property type="match status" value="1"/>
</dbReference>
<keyword evidence="8 9" id="KW-0472">Membrane</keyword>
<keyword evidence="2 9" id="KW-1003">Cell membrane</keyword>
<evidence type="ECO:0000313" key="10">
    <source>
        <dbReference type="EMBL" id="GCE13672.1"/>
    </source>
</evidence>
<keyword evidence="1 9" id="KW-0813">Transport</keyword>
<proteinExistence type="inferred from homology"/>
<dbReference type="GO" id="GO:0030955">
    <property type="term" value="F:potassium ion binding"/>
    <property type="evidence" value="ECO:0007669"/>
    <property type="project" value="UniProtKB-UniRule"/>
</dbReference>
<evidence type="ECO:0000256" key="6">
    <source>
        <dbReference type="ARBA" id="ARBA00022989"/>
    </source>
</evidence>
<evidence type="ECO:0000256" key="3">
    <source>
        <dbReference type="ARBA" id="ARBA00022538"/>
    </source>
</evidence>
<comment type="subcellular location">
    <subcellularLocation>
        <location evidence="9">Cell membrane</location>
        <topology evidence="9">Multi-pass membrane protein</topology>
    </subcellularLocation>
</comment>
<feature type="transmembrane region" description="Helical" evidence="9">
    <location>
        <begin position="257"/>
        <end position="277"/>
    </location>
</feature>
<dbReference type="HAMAP" id="MF_00275">
    <property type="entry name" value="KdpA"/>
    <property type="match status" value="1"/>
</dbReference>
<evidence type="ECO:0000256" key="4">
    <source>
        <dbReference type="ARBA" id="ARBA00022692"/>
    </source>
</evidence>
<dbReference type="PANTHER" id="PTHR30607">
    <property type="entry name" value="POTASSIUM-TRANSPORTING ATPASE A CHAIN"/>
    <property type="match status" value="1"/>
</dbReference>
<evidence type="ECO:0000256" key="8">
    <source>
        <dbReference type="ARBA" id="ARBA00023136"/>
    </source>
</evidence>
<evidence type="ECO:0000256" key="9">
    <source>
        <dbReference type="HAMAP-Rule" id="MF_00275"/>
    </source>
</evidence>
<protein>
    <recommendedName>
        <fullName evidence="9">Potassium-transporting ATPase potassium-binding subunit</fullName>
    </recommendedName>
    <alternativeName>
        <fullName evidence="9">ATP phosphohydrolase [potassium-transporting] A chain</fullName>
    </alternativeName>
    <alternativeName>
        <fullName evidence="9">Potassium-binding and translocating subunit A</fullName>
    </alternativeName>
    <alternativeName>
        <fullName evidence="9">Potassium-translocating ATPase A chain</fullName>
    </alternativeName>
</protein>
<keyword evidence="7 9" id="KW-0406">Ion transport</keyword>
<reference evidence="11" key="1">
    <citation type="submission" date="2018-12" db="EMBL/GenBank/DDBJ databases">
        <title>Tengunoibacter tsumagoiensis gen. nov., sp. nov., Dictyobacter kobayashii sp. nov., D. alpinus sp. nov., and D. joshuensis sp. nov. and description of Dictyobacteraceae fam. nov. within the order Ktedonobacterales isolated from Tengu-no-mugimeshi.</title>
        <authorList>
            <person name="Wang C.M."/>
            <person name="Zheng Y."/>
            <person name="Sakai Y."/>
            <person name="Toyoda A."/>
            <person name="Minakuchi Y."/>
            <person name="Abe K."/>
            <person name="Yokota A."/>
            <person name="Yabe S."/>
        </authorList>
    </citation>
    <scope>NUCLEOTIDE SEQUENCE [LARGE SCALE GENOMIC DNA]</scope>
    <source>
        <strain evidence="11">Uno3</strain>
    </source>
</reference>
<dbReference type="InterPro" id="IPR004623">
    <property type="entry name" value="KdpA"/>
</dbReference>
<dbReference type="GO" id="GO:0005886">
    <property type="term" value="C:plasma membrane"/>
    <property type="evidence" value="ECO:0007669"/>
    <property type="project" value="UniProtKB-SubCell"/>
</dbReference>
<accession>A0A402A3M5</accession>
<feature type="transmembrane region" description="Helical" evidence="9">
    <location>
        <begin position="289"/>
        <end position="309"/>
    </location>
</feature>
<dbReference type="Proteomes" id="UP000287352">
    <property type="component" value="Unassembled WGS sequence"/>
</dbReference>
<evidence type="ECO:0000313" key="11">
    <source>
        <dbReference type="Proteomes" id="UP000287352"/>
    </source>
</evidence>
<feature type="transmembrane region" description="Helical" evidence="9">
    <location>
        <begin position="181"/>
        <end position="203"/>
    </location>
</feature>
<comment type="subunit">
    <text evidence="9">The system is composed of three essential subunits: KdpA, KdpB and KdpC.</text>
</comment>
<dbReference type="AlphaFoldDB" id="A0A402A3M5"/>
<comment type="function">
    <text evidence="9">Part of the high-affinity ATP-driven potassium transport (or Kdp) system, which catalyzes the hydrolysis of ATP coupled with the electrogenic transport of potassium into the cytoplasm. This subunit binds the extracellular potassium ions and delivers the ions to the membrane domain of KdpB through an intramembrane tunnel.</text>
</comment>
<feature type="transmembrane region" description="Helical" evidence="9">
    <location>
        <begin position="433"/>
        <end position="452"/>
    </location>
</feature>
<feature type="transmembrane region" description="Helical" evidence="9">
    <location>
        <begin position="141"/>
        <end position="160"/>
    </location>
</feature>
<comment type="caution">
    <text evidence="10">The sequence shown here is derived from an EMBL/GenBank/DDBJ whole genome shotgun (WGS) entry which is preliminary data.</text>
</comment>
<keyword evidence="5 9" id="KW-0630">Potassium</keyword>
<feature type="transmembrane region" description="Helical" evidence="9">
    <location>
        <begin position="540"/>
        <end position="560"/>
    </location>
</feature>
<name>A0A402A3M5_9CHLR</name>
<dbReference type="RefSeq" id="WP_174719962.1">
    <property type="nucleotide sequence ID" value="NZ_BIFR01000001.1"/>
</dbReference>
<evidence type="ECO:0000256" key="1">
    <source>
        <dbReference type="ARBA" id="ARBA00022448"/>
    </source>
</evidence>
<evidence type="ECO:0000256" key="5">
    <source>
        <dbReference type="ARBA" id="ARBA00022958"/>
    </source>
</evidence>
<dbReference type="NCBIfam" id="TIGR00680">
    <property type="entry name" value="kdpA"/>
    <property type="match status" value="1"/>
</dbReference>
<feature type="transmembrane region" description="Helical" evidence="9">
    <location>
        <begin position="394"/>
        <end position="412"/>
    </location>
</feature>
<comment type="similarity">
    <text evidence="9">Belongs to the KdpA family.</text>
</comment>
<feature type="transmembrane region" description="Helical" evidence="9">
    <location>
        <begin position="65"/>
        <end position="87"/>
    </location>
</feature>
<dbReference type="GO" id="GO:0008556">
    <property type="term" value="F:P-type potassium transmembrane transporter activity"/>
    <property type="evidence" value="ECO:0007669"/>
    <property type="project" value="InterPro"/>
</dbReference>
<keyword evidence="11" id="KW-1185">Reference proteome</keyword>
<organism evidence="10 11">
    <name type="scientific">Tengunoibacter tsumagoiensis</name>
    <dbReference type="NCBI Taxonomy" id="2014871"/>
    <lineage>
        <taxon>Bacteria</taxon>
        <taxon>Bacillati</taxon>
        <taxon>Chloroflexota</taxon>
        <taxon>Ktedonobacteria</taxon>
        <taxon>Ktedonobacterales</taxon>
        <taxon>Dictyobacteraceae</taxon>
        <taxon>Tengunoibacter</taxon>
    </lineage>
</organism>
<keyword evidence="4 9" id="KW-0812">Transmembrane</keyword>
<feature type="transmembrane region" description="Helical" evidence="9">
    <location>
        <begin position="494"/>
        <end position="519"/>
    </location>
</feature>
<keyword evidence="6 9" id="KW-1133">Transmembrane helix</keyword>
<dbReference type="PANTHER" id="PTHR30607:SF2">
    <property type="entry name" value="POTASSIUM-TRANSPORTING ATPASE POTASSIUM-BINDING SUBUNIT"/>
    <property type="match status" value="1"/>
</dbReference>
<dbReference type="EMBL" id="BIFR01000001">
    <property type="protein sequence ID" value="GCE13672.1"/>
    <property type="molecule type" value="Genomic_DNA"/>
</dbReference>
<evidence type="ECO:0000256" key="7">
    <source>
        <dbReference type="ARBA" id="ARBA00023065"/>
    </source>
</evidence>
<sequence length="578" mass="62004">MPITLNSLIQIAVFVLLVALVTKPIGLYMTNVFSGERSWLSPVLVPVEKFFYRIAGVKAEEEQTWLGYTIAMLLFSIVGLLLTFVILETQQWHGSLFNPQNLVNVEPALAWNTAVSFTTNTNWQNYGGEQTMTYLSQMVGLAFHNFASAATGIALAVAVMRGFTRRSAQHLGNFWVDFTRCVLYILLPISIVGALILVSQGVIQNFSPYLTIHTLDGQTQILAQGPVASQEFIKNFGTNGGGFFNANSAHPFENPNAFTNILTILSIISIPAGLFYMFGKMAGDTRQGWVLWIASLILVLVGIFVMLPLEQSGNPLFPKSVDQTATSTQSGGNMEGKEVRFGITDSVLFADITTVTSCGAVNSMHDSYIPIAGMIPLLNIALGEIVFGGVGSGHYGMVVFAILSVFIAGLMVGRTPEYLGKKIERKEIMMASLAILILPASILGFTAVASVLPMGTSSIANAGPHGLSEILYAYTSTNGNNGSAFGGLTGNTPFYNWTLGAAMLIGRFAFLIPVMALAGSLVRKRVVTAGLGTFPTTGPLFISLLIGIILIVGALTYFPAYSLGPIVEHLLMNAGKTF</sequence>
<dbReference type="Pfam" id="PF03814">
    <property type="entry name" value="KdpA"/>
    <property type="match status" value="1"/>
</dbReference>
<feature type="transmembrane region" description="Helical" evidence="9">
    <location>
        <begin position="6"/>
        <end position="29"/>
    </location>
</feature>
<gene>
    <name evidence="10" type="primary">kdpA_2</name>
    <name evidence="9" type="synonym">kdpA</name>
    <name evidence="10" type="ORF">KTT_35310</name>
</gene>